<keyword evidence="1" id="KW-1133">Transmembrane helix</keyword>
<sequence length="228" mass="26417">MQTIITKTSANPCYKVKISGELVSLMNSAYIMTLNYYADMVTTIIEVISAVLFFSELLLITIIFTTIRKYSFFKCFVFSGCFDLLAWSNGFQLSRHMGSEFTWYFTLNVLLSGFALHGHLLSNMLMTLNRFCAIVLPTKYCTVWNDRKCFSYFTVVVFLSFLSVCFRIGVTTKEIWIEECHNYVWLGYPVYIHVISLVVTVSICVFVSFGSIIINTWTFFHWRKKSKS</sequence>
<keyword evidence="1" id="KW-0812">Transmembrane</keyword>
<dbReference type="Proteomes" id="UP001196413">
    <property type="component" value="Unassembled WGS sequence"/>
</dbReference>
<protein>
    <recommendedName>
        <fullName evidence="4">7TM GPCR serpentine receptor class x (Srx) domain-containing protein</fullName>
    </recommendedName>
</protein>
<evidence type="ECO:0008006" key="4">
    <source>
        <dbReference type="Google" id="ProtNLM"/>
    </source>
</evidence>
<reference evidence="2" key="1">
    <citation type="submission" date="2021-06" db="EMBL/GenBank/DDBJ databases">
        <title>Parelaphostrongylus tenuis whole genome reference sequence.</title>
        <authorList>
            <person name="Garwood T.J."/>
            <person name="Larsen P.A."/>
            <person name="Fountain-Jones N.M."/>
            <person name="Garbe J.R."/>
            <person name="Macchietto M.G."/>
            <person name="Kania S.A."/>
            <person name="Gerhold R.W."/>
            <person name="Richards J.E."/>
            <person name="Wolf T.M."/>
        </authorList>
    </citation>
    <scope>NUCLEOTIDE SEQUENCE</scope>
    <source>
        <strain evidence="2">MNPRO001-30</strain>
        <tissue evidence="2">Meninges</tissue>
    </source>
</reference>
<feature type="transmembrane region" description="Helical" evidence="1">
    <location>
        <begin position="71"/>
        <end position="89"/>
    </location>
</feature>
<gene>
    <name evidence="2" type="ORF">KIN20_015626</name>
</gene>
<comment type="caution">
    <text evidence="2">The sequence shown here is derived from an EMBL/GenBank/DDBJ whole genome shotgun (WGS) entry which is preliminary data.</text>
</comment>
<dbReference type="EMBL" id="JAHQIW010003142">
    <property type="protein sequence ID" value="KAJ1357466.1"/>
    <property type="molecule type" value="Genomic_DNA"/>
</dbReference>
<dbReference type="AlphaFoldDB" id="A0AAD5N0J1"/>
<feature type="transmembrane region" description="Helical" evidence="1">
    <location>
        <begin position="149"/>
        <end position="170"/>
    </location>
</feature>
<keyword evidence="3" id="KW-1185">Reference proteome</keyword>
<feature type="transmembrane region" description="Helical" evidence="1">
    <location>
        <begin position="190"/>
        <end position="220"/>
    </location>
</feature>
<feature type="transmembrane region" description="Helical" evidence="1">
    <location>
        <begin position="101"/>
        <end position="121"/>
    </location>
</feature>
<organism evidence="2 3">
    <name type="scientific">Parelaphostrongylus tenuis</name>
    <name type="common">Meningeal worm</name>
    <dbReference type="NCBI Taxonomy" id="148309"/>
    <lineage>
        <taxon>Eukaryota</taxon>
        <taxon>Metazoa</taxon>
        <taxon>Ecdysozoa</taxon>
        <taxon>Nematoda</taxon>
        <taxon>Chromadorea</taxon>
        <taxon>Rhabditida</taxon>
        <taxon>Rhabditina</taxon>
        <taxon>Rhabditomorpha</taxon>
        <taxon>Strongyloidea</taxon>
        <taxon>Metastrongylidae</taxon>
        <taxon>Parelaphostrongylus</taxon>
    </lineage>
</organism>
<evidence type="ECO:0000313" key="3">
    <source>
        <dbReference type="Proteomes" id="UP001196413"/>
    </source>
</evidence>
<evidence type="ECO:0000256" key="1">
    <source>
        <dbReference type="SAM" id="Phobius"/>
    </source>
</evidence>
<keyword evidence="1" id="KW-0472">Membrane</keyword>
<proteinExistence type="predicted"/>
<evidence type="ECO:0000313" key="2">
    <source>
        <dbReference type="EMBL" id="KAJ1357466.1"/>
    </source>
</evidence>
<name>A0AAD5N0J1_PARTN</name>
<feature type="transmembrane region" description="Helical" evidence="1">
    <location>
        <begin position="44"/>
        <end position="64"/>
    </location>
</feature>
<accession>A0AAD5N0J1</accession>